<sequence length="305" mass="34090">MDTEIKVMVNPEYSDLRLDKFLAEQEELELSRSFIKKLIEEGKVTVNGLCRKASYKVRGGEIISVLIPPPRELSVKPEEIPLDIVYEDEDLVVVNKKAGMVVHPAEGNWDGTLVNALLYHCQNLSGIGGVLRPGIVHRLDKDTSGLLVVAKNDLAHQSLAEQIKAKNAVREYWTIVHGYLKNKEGIIDLPIGRNPKDRQKMAVVSSGKPAQTVYKVLEEFNGGFTLIQAKLLTGRTHQIRVHFSYLGHPVLGDLKYGPQNNPLGVKRQMLHAIKLSFIHPRSGELLEFTAPLPEDFQKVLAKLRG</sequence>
<dbReference type="RefSeq" id="WP_075865216.1">
    <property type="nucleotide sequence ID" value="NZ_BDJL01000030.1"/>
</dbReference>
<organism evidence="9 10">
    <name type="scientific">Carboxydothermus islandicus</name>
    <dbReference type="NCBI Taxonomy" id="661089"/>
    <lineage>
        <taxon>Bacteria</taxon>
        <taxon>Bacillati</taxon>
        <taxon>Bacillota</taxon>
        <taxon>Clostridia</taxon>
        <taxon>Thermoanaerobacterales</taxon>
        <taxon>Thermoanaerobacteraceae</taxon>
        <taxon>Carboxydothermus</taxon>
    </lineage>
</organism>
<dbReference type="InterPro" id="IPR006224">
    <property type="entry name" value="PsdUridine_synth_RluA-like_CS"/>
</dbReference>
<gene>
    <name evidence="9" type="ORF">ciss_09800</name>
</gene>
<dbReference type="InterPro" id="IPR006225">
    <property type="entry name" value="PsdUridine_synth_RluC/D"/>
</dbReference>
<dbReference type="STRING" id="661089.ciss_09800"/>
<keyword evidence="10" id="KW-1185">Reference proteome</keyword>
<evidence type="ECO:0000256" key="2">
    <source>
        <dbReference type="ARBA" id="ARBA00010876"/>
    </source>
</evidence>
<evidence type="ECO:0000256" key="6">
    <source>
        <dbReference type="PROSITE-ProRule" id="PRU00182"/>
    </source>
</evidence>
<dbReference type="CDD" id="cd02869">
    <property type="entry name" value="PseudoU_synth_RluA_like"/>
    <property type="match status" value="1"/>
</dbReference>
<dbReference type="Pfam" id="PF00849">
    <property type="entry name" value="PseudoU_synth_2"/>
    <property type="match status" value="1"/>
</dbReference>
<dbReference type="InterPro" id="IPR006145">
    <property type="entry name" value="PsdUridine_synth_RsuA/RluA"/>
</dbReference>
<dbReference type="SMART" id="SM00363">
    <property type="entry name" value="S4"/>
    <property type="match status" value="1"/>
</dbReference>
<feature type="active site" evidence="5">
    <location>
        <position position="140"/>
    </location>
</feature>
<dbReference type="Proteomes" id="UP000187338">
    <property type="component" value="Unassembled WGS sequence"/>
</dbReference>
<dbReference type="NCBIfam" id="TIGR00005">
    <property type="entry name" value="rluA_subfam"/>
    <property type="match status" value="1"/>
</dbReference>
<evidence type="ECO:0000313" key="9">
    <source>
        <dbReference type="EMBL" id="GAV25047.1"/>
    </source>
</evidence>
<comment type="similarity">
    <text evidence="2 7">Belongs to the pseudouridine synthase RluA family.</text>
</comment>
<dbReference type="EC" id="5.4.99.-" evidence="7"/>
<dbReference type="AlphaFoldDB" id="A0A1L8D1R0"/>
<dbReference type="Gene3D" id="3.30.2350.10">
    <property type="entry name" value="Pseudouridine synthase"/>
    <property type="match status" value="1"/>
</dbReference>
<dbReference type="EMBL" id="BDJL01000030">
    <property type="protein sequence ID" value="GAV25047.1"/>
    <property type="molecule type" value="Genomic_DNA"/>
</dbReference>
<dbReference type="PANTHER" id="PTHR21600">
    <property type="entry name" value="MITOCHONDRIAL RNA PSEUDOURIDINE SYNTHASE"/>
    <property type="match status" value="1"/>
</dbReference>
<dbReference type="SUPFAM" id="SSF55120">
    <property type="entry name" value="Pseudouridine synthase"/>
    <property type="match status" value="1"/>
</dbReference>
<comment type="catalytic activity">
    <reaction evidence="1 7">
        <text>a uridine in RNA = a pseudouridine in RNA</text>
        <dbReference type="Rhea" id="RHEA:48348"/>
        <dbReference type="Rhea" id="RHEA-COMP:12068"/>
        <dbReference type="Rhea" id="RHEA-COMP:12069"/>
        <dbReference type="ChEBI" id="CHEBI:65314"/>
        <dbReference type="ChEBI" id="CHEBI:65315"/>
    </reaction>
</comment>
<feature type="domain" description="RNA-binding S4" evidence="8">
    <location>
        <begin position="16"/>
        <end position="81"/>
    </location>
</feature>
<proteinExistence type="inferred from homology"/>
<dbReference type="OrthoDB" id="9807829at2"/>
<dbReference type="InterPro" id="IPR002942">
    <property type="entry name" value="S4_RNA-bd"/>
</dbReference>
<dbReference type="GO" id="GO:0000455">
    <property type="term" value="P:enzyme-directed rRNA pseudouridine synthesis"/>
    <property type="evidence" value="ECO:0007669"/>
    <property type="project" value="TreeGrafter"/>
</dbReference>
<dbReference type="GO" id="GO:0003723">
    <property type="term" value="F:RNA binding"/>
    <property type="evidence" value="ECO:0007669"/>
    <property type="project" value="UniProtKB-KW"/>
</dbReference>
<dbReference type="PROSITE" id="PS50889">
    <property type="entry name" value="S4"/>
    <property type="match status" value="1"/>
</dbReference>
<dbReference type="InterPro" id="IPR036986">
    <property type="entry name" value="S4_RNA-bd_sf"/>
</dbReference>
<dbReference type="GO" id="GO:0120159">
    <property type="term" value="F:rRNA pseudouridine synthase activity"/>
    <property type="evidence" value="ECO:0007669"/>
    <property type="project" value="UniProtKB-ARBA"/>
</dbReference>
<keyword evidence="4 7" id="KW-0413">Isomerase</keyword>
<evidence type="ECO:0000256" key="5">
    <source>
        <dbReference type="PIRSR" id="PIRSR606225-1"/>
    </source>
</evidence>
<dbReference type="PANTHER" id="PTHR21600:SF44">
    <property type="entry name" value="RIBOSOMAL LARGE SUBUNIT PSEUDOURIDINE SYNTHASE D"/>
    <property type="match status" value="1"/>
</dbReference>
<accession>A0A1L8D1R0</accession>
<evidence type="ECO:0000313" key="10">
    <source>
        <dbReference type="Proteomes" id="UP000187338"/>
    </source>
</evidence>
<dbReference type="FunFam" id="3.30.2350.10:FF:000006">
    <property type="entry name" value="Pseudouridine synthase"/>
    <property type="match status" value="1"/>
</dbReference>
<comment type="function">
    <text evidence="7">Responsible for synthesis of pseudouridine from uracil.</text>
</comment>
<evidence type="ECO:0000256" key="3">
    <source>
        <dbReference type="ARBA" id="ARBA00022884"/>
    </source>
</evidence>
<evidence type="ECO:0000259" key="8">
    <source>
        <dbReference type="SMART" id="SM00363"/>
    </source>
</evidence>
<evidence type="ECO:0000256" key="1">
    <source>
        <dbReference type="ARBA" id="ARBA00000073"/>
    </source>
</evidence>
<dbReference type="Gene3D" id="3.10.290.10">
    <property type="entry name" value="RNA-binding S4 domain"/>
    <property type="match status" value="1"/>
</dbReference>
<dbReference type="SUPFAM" id="SSF55174">
    <property type="entry name" value="Alpha-L RNA-binding motif"/>
    <property type="match status" value="1"/>
</dbReference>
<protein>
    <recommendedName>
        <fullName evidence="7">Pseudouridine synthase</fullName>
        <ecNumber evidence="7">5.4.99.-</ecNumber>
    </recommendedName>
</protein>
<comment type="caution">
    <text evidence="9">The sequence shown here is derived from an EMBL/GenBank/DDBJ whole genome shotgun (WGS) entry which is preliminary data.</text>
</comment>
<dbReference type="PROSITE" id="PS01129">
    <property type="entry name" value="PSI_RLU"/>
    <property type="match status" value="1"/>
</dbReference>
<dbReference type="Pfam" id="PF01479">
    <property type="entry name" value="S4"/>
    <property type="match status" value="1"/>
</dbReference>
<keyword evidence="3 6" id="KW-0694">RNA-binding</keyword>
<dbReference type="InterPro" id="IPR050188">
    <property type="entry name" value="RluA_PseudoU_synthase"/>
</dbReference>
<name>A0A1L8D1R0_9THEO</name>
<evidence type="ECO:0000256" key="7">
    <source>
        <dbReference type="RuleBase" id="RU362028"/>
    </source>
</evidence>
<evidence type="ECO:0000256" key="4">
    <source>
        <dbReference type="ARBA" id="ARBA00023235"/>
    </source>
</evidence>
<reference evidence="10" key="1">
    <citation type="submission" date="2016-12" db="EMBL/GenBank/DDBJ databases">
        <title>Draft Genome Sequences od Carboxydothermus pertinax and islandicus, Hydrogenogenic Carboxydotrophic Bacteria.</title>
        <authorList>
            <person name="Fukuyama Y."/>
            <person name="Ohmae K."/>
            <person name="Yoneda Y."/>
            <person name="Yoshida T."/>
            <person name="Sako Y."/>
        </authorList>
    </citation>
    <scope>NUCLEOTIDE SEQUENCE [LARGE SCALE GENOMIC DNA]</scope>
    <source>
        <strain evidence="10">SET</strain>
    </source>
</reference>
<dbReference type="CDD" id="cd00165">
    <property type="entry name" value="S4"/>
    <property type="match status" value="1"/>
</dbReference>
<dbReference type="InterPro" id="IPR020103">
    <property type="entry name" value="PsdUridine_synth_cat_dom_sf"/>
</dbReference>